<dbReference type="PANTHER" id="PTHR43124:SF3">
    <property type="entry name" value="CHLORAMPHENICOL EFFLUX PUMP RV0191"/>
    <property type="match status" value="1"/>
</dbReference>
<feature type="transmembrane region" description="Helical" evidence="6">
    <location>
        <begin position="85"/>
        <end position="104"/>
    </location>
</feature>
<keyword evidence="2" id="KW-1003">Cell membrane</keyword>
<dbReference type="SUPFAM" id="SSF103473">
    <property type="entry name" value="MFS general substrate transporter"/>
    <property type="match status" value="1"/>
</dbReference>
<feature type="domain" description="Major facilitator superfamily (MFS) profile" evidence="7">
    <location>
        <begin position="16"/>
        <end position="395"/>
    </location>
</feature>
<dbReference type="InterPro" id="IPR011701">
    <property type="entry name" value="MFS"/>
</dbReference>
<feature type="transmembrane region" description="Helical" evidence="6">
    <location>
        <begin position="374"/>
        <end position="390"/>
    </location>
</feature>
<evidence type="ECO:0000313" key="8">
    <source>
        <dbReference type="EMBL" id="SMX79095.1"/>
    </source>
</evidence>
<keyword evidence="5 6" id="KW-0472">Membrane</keyword>
<evidence type="ECO:0000256" key="4">
    <source>
        <dbReference type="ARBA" id="ARBA00022989"/>
    </source>
</evidence>
<evidence type="ECO:0000256" key="1">
    <source>
        <dbReference type="ARBA" id="ARBA00004651"/>
    </source>
</evidence>
<dbReference type="Gene3D" id="1.20.1250.20">
    <property type="entry name" value="MFS general substrate transporter like domains"/>
    <property type="match status" value="2"/>
</dbReference>
<evidence type="ECO:0000313" key="9">
    <source>
        <dbReference type="Proteomes" id="UP000234333"/>
    </source>
</evidence>
<dbReference type="PANTHER" id="PTHR43124">
    <property type="entry name" value="PURINE EFFLUX PUMP PBUE"/>
    <property type="match status" value="1"/>
</dbReference>
<evidence type="ECO:0000256" key="2">
    <source>
        <dbReference type="ARBA" id="ARBA00022475"/>
    </source>
</evidence>
<name>A0A2H1IV85_9MICO</name>
<feature type="transmembrane region" description="Helical" evidence="6">
    <location>
        <begin position="172"/>
        <end position="189"/>
    </location>
</feature>
<dbReference type="GO" id="GO:0005886">
    <property type="term" value="C:plasma membrane"/>
    <property type="evidence" value="ECO:0007669"/>
    <property type="project" value="UniProtKB-SubCell"/>
</dbReference>
<feature type="transmembrane region" description="Helical" evidence="6">
    <location>
        <begin position="311"/>
        <end position="333"/>
    </location>
</feature>
<comment type="subcellular location">
    <subcellularLocation>
        <location evidence="1">Cell membrane</location>
        <topology evidence="1">Multi-pass membrane protein</topology>
    </subcellularLocation>
</comment>
<protein>
    <submittedName>
        <fullName evidence="8">Predicted arabinose efflux permease, MFS family</fullName>
    </submittedName>
</protein>
<dbReference type="InterPro" id="IPR050189">
    <property type="entry name" value="MFS_Efflux_Transporters"/>
</dbReference>
<dbReference type="Proteomes" id="UP000234333">
    <property type="component" value="Unassembled WGS sequence"/>
</dbReference>
<dbReference type="InterPro" id="IPR020846">
    <property type="entry name" value="MFS_dom"/>
</dbReference>
<dbReference type="EMBL" id="FXZC01000003">
    <property type="protein sequence ID" value="SMX79095.1"/>
    <property type="molecule type" value="Genomic_DNA"/>
</dbReference>
<feature type="transmembrane region" description="Helical" evidence="6">
    <location>
        <begin position="19"/>
        <end position="38"/>
    </location>
</feature>
<gene>
    <name evidence="8" type="ORF">BC102111_01619</name>
</gene>
<dbReference type="Pfam" id="PF07690">
    <property type="entry name" value="MFS_1"/>
    <property type="match status" value="1"/>
</dbReference>
<dbReference type="PROSITE" id="PS50850">
    <property type="entry name" value="MFS"/>
    <property type="match status" value="1"/>
</dbReference>
<feature type="transmembrane region" description="Helical" evidence="6">
    <location>
        <begin position="58"/>
        <end position="78"/>
    </location>
</feature>
<dbReference type="AlphaFoldDB" id="A0A2H1IV85"/>
<keyword evidence="4 6" id="KW-1133">Transmembrane helix</keyword>
<keyword evidence="3 6" id="KW-0812">Transmembrane</keyword>
<evidence type="ECO:0000256" key="3">
    <source>
        <dbReference type="ARBA" id="ARBA00022692"/>
    </source>
</evidence>
<feature type="transmembrane region" description="Helical" evidence="6">
    <location>
        <begin position="252"/>
        <end position="275"/>
    </location>
</feature>
<feature type="transmembrane region" description="Helical" evidence="6">
    <location>
        <begin position="110"/>
        <end position="135"/>
    </location>
</feature>
<dbReference type="InterPro" id="IPR036259">
    <property type="entry name" value="MFS_trans_sf"/>
</dbReference>
<sequence length="395" mass="39263">MTTTSTGGQTLGRWATLRLTAAGLCLIAVCYGLARFAYGMFLPAFRAEFGLDAQTAGAIASGSYIAYCVAIVVSTILTPRLGARVVAVSAGAVAAVGTAVVAVAPNALALAAGVLLAGSSTGIASPPLAHAVALFVRSGVRDRTQTVINAGTGAGVALAGPVALLTVGQWRLAWWAFAVIAAVVTVWVARAVPRRGDEPTVAGPGAARRRPRMPGPLLRAGGVRLIAAAALMGIASSAVWTFGRDLLGGAEGIGPTASAIAWILLGVCGLVGAITGDAVRRLGLRPAWTLSMLVLAAVTIAFALVPGSLATAWTSAAVFGAVYIVLTGLLLIWGTEICADAPAAGVGLGFLVLALGQAIGSPLVGALLAEAGPIPAFSVAAACAALGALIRPRSH</sequence>
<accession>A0A2H1IV85</accession>
<feature type="transmembrane region" description="Helical" evidence="6">
    <location>
        <begin position="147"/>
        <end position="166"/>
    </location>
</feature>
<dbReference type="RefSeq" id="WP_101624013.1">
    <property type="nucleotide sequence ID" value="NZ_FXZC01000003.1"/>
</dbReference>
<organism evidence="8 9">
    <name type="scientific">Brevibacterium casei CIP 102111</name>
    <dbReference type="NCBI Taxonomy" id="1255625"/>
    <lineage>
        <taxon>Bacteria</taxon>
        <taxon>Bacillati</taxon>
        <taxon>Actinomycetota</taxon>
        <taxon>Actinomycetes</taxon>
        <taxon>Micrococcales</taxon>
        <taxon>Brevibacteriaceae</taxon>
        <taxon>Brevibacterium</taxon>
    </lineage>
</organism>
<feature type="transmembrane region" description="Helical" evidence="6">
    <location>
        <begin position="287"/>
        <end position="305"/>
    </location>
</feature>
<feature type="transmembrane region" description="Helical" evidence="6">
    <location>
        <begin position="217"/>
        <end position="240"/>
    </location>
</feature>
<feature type="transmembrane region" description="Helical" evidence="6">
    <location>
        <begin position="345"/>
        <end position="368"/>
    </location>
</feature>
<reference evidence="8 9" key="1">
    <citation type="submission" date="2017-03" db="EMBL/GenBank/DDBJ databases">
        <authorList>
            <person name="Afonso C.L."/>
            <person name="Miller P.J."/>
            <person name="Scott M.A."/>
            <person name="Spackman E."/>
            <person name="Goraichik I."/>
            <person name="Dimitrov K.M."/>
            <person name="Suarez D.L."/>
            <person name="Swayne D.E."/>
        </authorList>
    </citation>
    <scope>NUCLEOTIDE SEQUENCE [LARGE SCALE GENOMIC DNA]</scope>
    <source>
        <strain evidence="8 9">CIP 102111</strain>
    </source>
</reference>
<dbReference type="GO" id="GO:0022857">
    <property type="term" value="F:transmembrane transporter activity"/>
    <property type="evidence" value="ECO:0007669"/>
    <property type="project" value="InterPro"/>
</dbReference>
<evidence type="ECO:0000256" key="6">
    <source>
        <dbReference type="SAM" id="Phobius"/>
    </source>
</evidence>
<dbReference type="GeneID" id="99775393"/>
<evidence type="ECO:0000259" key="7">
    <source>
        <dbReference type="PROSITE" id="PS50850"/>
    </source>
</evidence>
<proteinExistence type="predicted"/>
<evidence type="ECO:0000256" key="5">
    <source>
        <dbReference type="ARBA" id="ARBA00023136"/>
    </source>
</evidence>